<feature type="region of interest" description="Disordered" evidence="1">
    <location>
        <begin position="40"/>
        <end position="61"/>
    </location>
</feature>
<dbReference type="AlphaFoldDB" id="A0A9P0Z9I4"/>
<evidence type="ECO:0000256" key="1">
    <source>
        <dbReference type="SAM" id="MobiDB-lite"/>
    </source>
</evidence>
<reference evidence="2" key="1">
    <citation type="submission" date="2022-07" db="EMBL/GenBank/DDBJ databases">
        <authorList>
            <person name="Macas J."/>
            <person name="Novak P."/>
            <person name="Neumann P."/>
        </authorList>
    </citation>
    <scope>NUCLEOTIDE SEQUENCE</scope>
</reference>
<sequence>MTIFFIFQKSEQLKTNSIIPLIPSSLAKKVVSIFGSQQSIHRKSSGKASIKRTRNSTTSPSLVPASILRPSLVPASILRPPTVPASPLSTNHIRTIFDAF</sequence>
<gene>
    <name evidence="2" type="ORF">CEURO_LOCUS11341</name>
</gene>
<evidence type="ECO:0000313" key="2">
    <source>
        <dbReference type="EMBL" id="CAH9090781.1"/>
    </source>
</evidence>
<comment type="caution">
    <text evidence="2">The sequence shown here is derived from an EMBL/GenBank/DDBJ whole genome shotgun (WGS) entry which is preliminary data.</text>
</comment>
<name>A0A9P0Z9I4_CUSEU</name>
<protein>
    <submittedName>
        <fullName evidence="2">Uncharacterized protein</fullName>
    </submittedName>
</protein>
<accession>A0A9P0Z9I4</accession>
<evidence type="ECO:0000313" key="3">
    <source>
        <dbReference type="Proteomes" id="UP001152484"/>
    </source>
</evidence>
<dbReference type="Proteomes" id="UP001152484">
    <property type="component" value="Unassembled WGS sequence"/>
</dbReference>
<feature type="compositionally biased region" description="Basic residues" evidence="1">
    <location>
        <begin position="40"/>
        <end position="54"/>
    </location>
</feature>
<dbReference type="EMBL" id="CAMAPE010000025">
    <property type="protein sequence ID" value="CAH9090781.1"/>
    <property type="molecule type" value="Genomic_DNA"/>
</dbReference>
<organism evidence="2 3">
    <name type="scientific">Cuscuta europaea</name>
    <name type="common">European dodder</name>
    <dbReference type="NCBI Taxonomy" id="41803"/>
    <lineage>
        <taxon>Eukaryota</taxon>
        <taxon>Viridiplantae</taxon>
        <taxon>Streptophyta</taxon>
        <taxon>Embryophyta</taxon>
        <taxon>Tracheophyta</taxon>
        <taxon>Spermatophyta</taxon>
        <taxon>Magnoliopsida</taxon>
        <taxon>eudicotyledons</taxon>
        <taxon>Gunneridae</taxon>
        <taxon>Pentapetalae</taxon>
        <taxon>asterids</taxon>
        <taxon>lamiids</taxon>
        <taxon>Solanales</taxon>
        <taxon>Convolvulaceae</taxon>
        <taxon>Cuscuteae</taxon>
        <taxon>Cuscuta</taxon>
        <taxon>Cuscuta subgen. Cuscuta</taxon>
    </lineage>
</organism>
<proteinExistence type="predicted"/>
<keyword evidence="3" id="KW-1185">Reference proteome</keyword>